<protein>
    <submittedName>
        <fullName evidence="1 3">Uncharacterized protein</fullName>
    </submittedName>
</protein>
<evidence type="ECO:0000313" key="2">
    <source>
        <dbReference type="Proteomes" id="UP000279833"/>
    </source>
</evidence>
<organism evidence="3">
    <name type="scientific">Schistosoma curassoni</name>
    <dbReference type="NCBI Taxonomy" id="6186"/>
    <lineage>
        <taxon>Eukaryota</taxon>
        <taxon>Metazoa</taxon>
        <taxon>Spiralia</taxon>
        <taxon>Lophotrochozoa</taxon>
        <taxon>Platyhelminthes</taxon>
        <taxon>Trematoda</taxon>
        <taxon>Digenea</taxon>
        <taxon>Strigeidida</taxon>
        <taxon>Schistosomatoidea</taxon>
        <taxon>Schistosomatidae</taxon>
        <taxon>Schistosoma</taxon>
    </lineage>
</organism>
<sequence>MMIEYLDVMIVYYMNVVVDVDFLSNVDRLVGKLMEKN</sequence>
<reference evidence="3" key="1">
    <citation type="submission" date="2016-06" db="UniProtKB">
        <authorList>
            <consortium name="WormBaseParasite"/>
        </authorList>
    </citation>
    <scope>IDENTIFICATION</scope>
</reference>
<keyword evidence="2" id="KW-1185">Reference proteome</keyword>
<name>A0A183JW77_9TREM</name>
<dbReference type="AlphaFoldDB" id="A0A183JW77"/>
<gene>
    <name evidence="1" type="ORF">SCUD_LOCUS6972</name>
</gene>
<evidence type="ECO:0000313" key="1">
    <source>
        <dbReference type="EMBL" id="VDP24300.1"/>
    </source>
</evidence>
<dbReference type="EMBL" id="UZAK01032215">
    <property type="protein sequence ID" value="VDP24300.1"/>
    <property type="molecule type" value="Genomic_DNA"/>
</dbReference>
<reference evidence="1 2" key="2">
    <citation type="submission" date="2018-11" db="EMBL/GenBank/DDBJ databases">
        <authorList>
            <consortium name="Pathogen Informatics"/>
        </authorList>
    </citation>
    <scope>NUCLEOTIDE SEQUENCE [LARGE SCALE GENOMIC DNA]</scope>
    <source>
        <strain evidence="1">Dakar</strain>
        <strain evidence="2">Dakar, Senegal</strain>
    </source>
</reference>
<proteinExistence type="predicted"/>
<accession>A0A183JW77</accession>
<dbReference type="Proteomes" id="UP000279833">
    <property type="component" value="Unassembled WGS sequence"/>
</dbReference>
<evidence type="ECO:0000313" key="3">
    <source>
        <dbReference type="WBParaSite" id="SCUD_0000697201-mRNA-1"/>
    </source>
</evidence>
<dbReference type="WBParaSite" id="SCUD_0000697201-mRNA-1">
    <property type="protein sequence ID" value="SCUD_0000697201-mRNA-1"/>
    <property type="gene ID" value="SCUD_0000697201"/>
</dbReference>